<dbReference type="RefSeq" id="WP_039479890.1">
    <property type="nucleotide sequence ID" value="NZ_JSYN01000027.1"/>
</dbReference>
<evidence type="ECO:0000313" key="3">
    <source>
        <dbReference type="Proteomes" id="UP000031246"/>
    </source>
</evidence>
<keyword evidence="1" id="KW-0472">Membrane</keyword>
<evidence type="ECO:0000256" key="1">
    <source>
        <dbReference type="SAM" id="Phobius"/>
    </source>
</evidence>
<organism evidence="2 3">
    <name type="scientific">Pedobacter kyungheensis</name>
    <dbReference type="NCBI Taxonomy" id="1069985"/>
    <lineage>
        <taxon>Bacteria</taxon>
        <taxon>Pseudomonadati</taxon>
        <taxon>Bacteroidota</taxon>
        <taxon>Sphingobacteriia</taxon>
        <taxon>Sphingobacteriales</taxon>
        <taxon>Sphingobacteriaceae</taxon>
        <taxon>Pedobacter</taxon>
    </lineage>
</organism>
<keyword evidence="1" id="KW-0812">Transmembrane</keyword>
<dbReference type="OrthoDB" id="791508at2"/>
<sequence length="250" mass="28146">MKKLLILVLACYGLNARSQQLNESRNFLYFYSDSTVYAQKIRLRPDFSGGWSLRADSRRVSVAQVKFFNNQDGFFANTRRLSLLGEATFAERIIEGKINLYQEVLYDNVPIEGEYYGFRDYRRQAVNTRMFFNKGYSDLERVNYRNLNEAMADNPKSLALLREYKSRKSLGIVMYVAAGAAIIASGITLMSNSGFKQSSAGFGGMPKYEDRSYTGSFVLLGLGAGLSLGGYLVGESGKKSIERAVDNYNR</sequence>
<protein>
    <submittedName>
        <fullName evidence="2">Uncharacterized protein</fullName>
    </submittedName>
</protein>
<gene>
    <name evidence="2" type="ORF">OC25_20255</name>
</gene>
<dbReference type="EMBL" id="JSYN01000027">
    <property type="protein sequence ID" value="KIA91697.1"/>
    <property type="molecule type" value="Genomic_DNA"/>
</dbReference>
<proteinExistence type="predicted"/>
<reference evidence="2 3" key="1">
    <citation type="submission" date="2014-10" db="EMBL/GenBank/DDBJ databases">
        <title>Pedobacter Kyungheensis.</title>
        <authorList>
            <person name="Anderson B.M."/>
            <person name="Newman J.D."/>
        </authorList>
    </citation>
    <scope>NUCLEOTIDE SEQUENCE [LARGE SCALE GENOMIC DNA]</scope>
    <source>
        <strain evidence="2 3">KACC 16221</strain>
    </source>
</reference>
<feature type="transmembrane region" description="Helical" evidence="1">
    <location>
        <begin position="213"/>
        <end position="233"/>
    </location>
</feature>
<evidence type="ECO:0000313" key="2">
    <source>
        <dbReference type="EMBL" id="KIA91697.1"/>
    </source>
</evidence>
<comment type="caution">
    <text evidence="2">The sequence shown here is derived from an EMBL/GenBank/DDBJ whole genome shotgun (WGS) entry which is preliminary data.</text>
</comment>
<keyword evidence="3" id="KW-1185">Reference proteome</keyword>
<dbReference type="Proteomes" id="UP000031246">
    <property type="component" value="Unassembled WGS sequence"/>
</dbReference>
<name>A0A0C1FF70_9SPHI</name>
<accession>A0A0C1FF70</accession>
<dbReference type="AlphaFoldDB" id="A0A0C1FF70"/>
<feature type="transmembrane region" description="Helical" evidence="1">
    <location>
        <begin position="172"/>
        <end position="192"/>
    </location>
</feature>
<keyword evidence="1" id="KW-1133">Transmembrane helix</keyword>